<dbReference type="Proteomes" id="UP000446658">
    <property type="component" value="Unassembled WGS sequence"/>
</dbReference>
<dbReference type="AlphaFoldDB" id="A0A844GE76"/>
<reference evidence="1 2" key="1">
    <citation type="submission" date="2019-11" db="EMBL/GenBank/DDBJ databases">
        <title>Draft genome sequence of Paludibacterium sp. dN18-1.</title>
        <authorList>
            <person name="Im W.-T."/>
        </authorList>
    </citation>
    <scope>NUCLEOTIDE SEQUENCE [LARGE SCALE GENOMIC DNA]</scope>
    <source>
        <strain evidence="2">dN 18-1</strain>
    </source>
</reference>
<proteinExistence type="predicted"/>
<evidence type="ECO:0000313" key="2">
    <source>
        <dbReference type="Proteomes" id="UP000446658"/>
    </source>
</evidence>
<dbReference type="Gene3D" id="1.20.58.380">
    <property type="entry name" value="Flagellar protein flit"/>
    <property type="match status" value="1"/>
</dbReference>
<comment type="caution">
    <text evidence="1">The sequence shown here is derived from an EMBL/GenBank/DDBJ whole genome shotgun (WGS) entry which is preliminary data.</text>
</comment>
<dbReference type="EMBL" id="WLYX01000001">
    <property type="protein sequence ID" value="MTD32865.1"/>
    <property type="molecule type" value="Genomic_DNA"/>
</dbReference>
<accession>A0A844GE76</accession>
<evidence type="ECO:0008006" key="3">
    <source>
        <dbReference type="Google" id="ProtNLM"/>
    </source>
</evidence>
<gene>
    <name evidence="1" type="ORF">GKE73_05350</name>
</gene>
<evidence type="ECO:0000313" key="1">
    <source>
        <dbReference type="EMBL" id="MTD32865.1"/>
    </source>
</evidence>
<dbReference type="RefSeq" id="WP_230369480.1">
    <property type="nucleotide sequence ID" value="NZ_WLYX01000001.1"/>
</dbReference>
<sequence length="104" mass="11822">MPDNKLADKVLELARLAEEVRTCVVERKFDALAPLSAQQELCLETVLLAVRQGESLSGEDRQILQTVLTQREEVQSLLADWSRDVQQELVSINQNNRLIKTYSL</sequence>
<name>A0A844GE76_9NEIS</name>
<protein>
    <recommendedName>
        <fullName evidence="3">Flagellar protein FliT</fullName>
    </recommendedName>
</protein>
<keyword evidence="2" id="KW-1185">Reference proteome</keyword>
<organism evidence="1 2">
    <name type="scientific">Paludibacterium denitrificans</name>
    <dbReference type="NCBI Taxonomy" id="2675226"/>
    <lineage>
        <taxon>Bacteria</taxon>
        <taxon>Pseudomonadati</taxon>
        <taxon>Pseudomonadota</taxon>
        <taxon>Betaproteobacteria</taxon>
        <taxon>Neisseriales</taxon>
        <taxon>Chromobacteriaceae</taxon>
        <taxon>Paludibacterium</taxon>
    </lineage>
</organism>